<dbReference type="HOGENOM" id="CLU_2490387_0_0_2"/>
<evidence type="ECO:0000313" key="1">
    <source>
        <dbReference type="EMBL" id="ERG92939.1"/>
    </source>
</evidence>
<sequence length="86" mass="9770">MVSPLRNGSSILPQRCSSELFDYGKKEAYRPTKTLNDLDSIIDIVANTEPVTPDDVLEHTNSDDINYLEVKRKLRATSPDHIELRL</sequence>
<dbReference type="Proteomes" id="UP000030649">
    <property type="component" value="Unassembled WGS sequence"/>
</dbReference>
<protein>
    <submittedName>
        <fullName evidence="1">Uncharacterized protein</fullName>
    </submittedName>
</protein>
<reference evidence="1 2" key="1">
    <citation type="journal article" date="2013" name="PLoS ONE">
        <title>Assembly-driven community genomics of a hypersaline microbial ecosystem.</title>
        <authorList>
            <person name="Podell S."/>
            <person name="Ugalde J.A."/>
            <person name="Narasingarao P."/>
            <person name="Banfield J.F."/>
            <person name="Heidelberg K.B."/>
            <person name="Allen E.E."/>
        </authorList>
    </citation>
    <scope>NUCLEOTIDE SEQUENCE [LARGE SCALE GENOMIC DNA]</scope>
    <source>
        <strain evidence="2">J07HQW1</strain>
    </source>
</reference>
<gene>
    <name evidence="1" type="ORF">J07HQW1_02990</name>
</gene>
<dbReference type="EMBL" id="KE356560">
    <property type="protein sequence ID" value="ERG92939.1"/>
    <property type="molecule type" value="Genomic_DNA"/>
</dbReference>
<accession>U1MS23</accession>
<dbReference type="AlphaFoldDB" id="U1MS23"/>
<organism evidence="1 2">
    <name type="scientific">Haloquadratum walsbyi J07HQW1</name>
    <dbReference type="NCBI Taxonomy" id="1238424"/>
    <lineage>
        <taxon>Archaea</taxon>
        <taxon>Methanobacteriati</taxon>
        <taxon>Methanobacteriota</taxon>
        <taxon>Stenosarchaea group</taxon>
        <taxon>Halobacteria</taxon>
        <taxon>Halobacteriales</taxon>
        <taxon>Haloferacaceae</taxon>
        <taxon>Haloquadratum</taxon>
    </lineage>
</organism>
<evidence type="ECO:0000313" key="2">
    <source>
        <dbReference type="Proteomes" id="UP000030649"/>
    </source>
</evidence>
<name>U1MS23_9EURY</name>
<proteinExistence type="predicted"/>